<evidence type="ECO:0000313" key="1">
    <source>
        <dbReference type="EMBL" id="KAI4296574.1"/>
    </source>
</evidence>
<name>A0ACB9KH67_BAUVA</name>
<organism evidence="1 2">
    <name type="scientific">Bauhinia variegata</name>
    <name type="common">Purple orchid tree</name>
    <name type="synonym">Phanera variegata</name>
    <dbReference type="NCBI Taxonomy" id="167791"/>
    <lineage>
        <taxon>Eukaryota</taxon>
        <taxon>Viridiplantae</taxon>
        <taxon>Streptophyta</taxon>
        <taxon>Embryophyta</taxon>
        <taxon>Tracheophyta</taxon>
        <taxon>Spermatophyta</taxon>
        <taxon>Magnoliopsida</taxon>
        <taxon>eudicotyledons</taxon>
        <taxon>Gunneridae</taxon>
        <taxon>Pentapetalae</taxon>
        <taxon>rosids</taxon>
        <taxon>fabids</taxon>
        <taxon>Fabales</taxon>
        <taxon>Fabaceae</taxon>
        <taxon>Cercidoideae</taxon>
        <taxon>Cercideae</taxon>
        <taxon>Bauhiniinae</taxon>
        <taxon>Bauhinia</taxon>
    </lineage>
</organism>
<evidence type="ECO:0000313" key="2">
    <source>
        <dbReference type="Proteomes" id="UP000828941"/>
    </source>
</evidence>
<proteinExistence type="predicted"/>
<dbReference type="EMBL" id="CM039439">
    <property type="protein sequence ID" value="KAI4296574.1"/>
    <property type="molecule type" value="Genomic_DNA"/>
</dbReference>
<dbReference type="Proteomes" id="UP000828941">
    <property type="component" value="Chromosome 14"/>
</dbReference>
<keyword evidence="2" id="KW-1185">Reference proteome</keyword>
<comment type="caution">
    <text evidence="1">The sequence shown here is derived from an EMBL/GenBank/DDBJ whole genome shotgun (WGS) entry which is preliminary data.</text>
</comment>
<reference evidence="1 2" key="1">
    <citation type="journal article" date="2022" name="DNA Res.">
        <title>Chromosomal-level genome assembly of the orchid tree Bauhinia variegata (Leguminosae; Cercidoideae) supports the allotetraploid origin hypothesis of Bauhinia.</title>
        <authorList>
            <person name="Zhong Y."/>
            <person name="Chen Y."/>
            <person name="Zheng D."/>
            <person name="Pang J."/>
            <person name="Liu Y."/>
            <person name="Luo S."/>
            <person name="Meng S."/>
            <person name="Qian L."/>
            <person name="Wei D."/>
            <person name="Dai S."/>
            <person name="Zhou R."/>
        </authorList>
    </citation>
    <scope>NUCLEOTIDE SEQUENCE [LARGE SCALE GENOMIC DNA]</scope>
    <source>
        <strain evidence="1">BV-YZ2020</strain>
    </source>
</reference>
<gene>
    <name evidence="1" type="ORF">L6164_036523</name>
</gene>
<accession>A0ACB9KH67</accession>
<sequence>MNGEKQVIWSSNVSNIASNSTAELLDIGNLIPQDFNKETIWESFQHPTNTFVPKMKLSTNNVTGKKVQLTSWKSPSDPSTGNFSVSVERLSLPELFIWNKTQPYWRSGPWNGRVFLGISKMMPNYLYGASLGREEDGTLNITFSLPNGTSIYIIFVMNSRGTVVEKDWKNKWNLQIILIHRMNVIFMAFLVHLESAVLKVHQSVEWSKQHWKIGCMRRAPLQCETVKNGGKAGKDDSFIKLEMTKVPDFAEPRLPVSEDKCRIQCLQNCSCTAYAYDA</sequence>
<protein>
    <submittedName>
        <fullName evidence="1">Uncharacterized protein</fullName>
    </submittedName>
</protein>